<accession>A0A239KA48</accession>
<dbReference type="EMBL" id="FZNR01000046">
    <property type="protein sequence ID" value="SNT14840.1"/>
    <property type="molecule type" value="Genomic_DNA"/>
</dbReference>
<name>A0A239KA48_9ACTN</name>
<sequence>MYEWQLVISALNDSATVSGRLGDYDQSTNARGVAREIATGLKQQQWQPLSGGINPLPR</sequence>
<protein>
    <submittedName>
        <fullName evidence="1">Uncharacterized protein</fullName>
    </submittedName>
</protein>
<evidence type="ECO:0000313" key="2">
    <source>
        <dbReference type="Proteomes" id="UP000198415"/>
    </source>
</evidence>
<reference evidence="1 2" key="1">
    <citation type="submission" date="2017-06" db="EMBL/GenBank/DDBJ databases">
        <authorList>
            <person name="Kim H.J."/>
            <person name="Triplett B.A."/>
        </authorList>
    </citation>
    <scope>NUCLEOTIDE SEQUENCE [LARGE SCALE GENOMIC DNA]</scope>
    <source>
        <strain evidence="1 2">DSM 43151</strain>
    </source>
</reference>
<dbReference type="Proteomes" id="UP000198415">
    <property type="component" value="Unassembled WGS sequence"/>
</dbReference>
<proteinExistence type="predicted"/>
<evidence type="ECO:0000313" key="1">
    <source>
        <dbReference type="EMBL" id="SNT14840.1"/>
    </source>
</evidence>
<keyword evidence="2" id="KW-1185">Reference proteome</keyword>
<organism evidence="1 2">
    <name type="scientific">Actinoplanes regularis</name>
    <dbReference type="NCBI Taxonomy" id="52697"/>
    <lineage>
        <taxon>Bacteria</taxon>
        <taxon>Bacillati</taxon>
        <taxon>Actinomycetota</taxon>
        <taxon>Actinomycetes</taxon>
        <taxon>Micromonosporales</taxon>
        <taxon>Micromonosporaceae</taxon>
        <taxon>Actinoplanes</taxon>
    </lineage>
</organism>
<gene>
    <name evidence="1" type="ORF">SAMN06264365_1462</name>
</gene>
<dbReference type="AlphaFoldDB" id="A0A239KA48"/>